<dbReference type="PANTHER" id="PTHR24421:SF37">
    <property type="entry name" value="SENSOR HISTIDINE KINASE NARS"/>
    <property type="match status" value="1"/>
</dbReference>
<reference evidence="10 11" key="1">
    <citation type="submission" date="2023-07" db="EMBL/GenBank/DDBJ databases">
        <title>Nocardioides sp. nov WY-20 isolated from soil.</title>
        <authorList>
            <person name="Liu B."/>
            <person name="Wan Y."/>
        </authorList>
    </citation>
    <scope>NUCLEOTIDE SEQUENCE [LARGE SCALE GENOMIC DNA]</scope>
    <source>
        <strain evidence="10 11">WY-20</strain>
    </source>
</reference>
<evidence type="ECO:0000256" key="4">
    <source>
        <dbReference type="ARBA" id="ARBA00022692"/>
    </source>
</evidence>
<dbReference type="RefSeq" id="WP_305026635.1">
    <property type="nucleotide sequence ID" value="NZ_JAUQTA010000001.1"/>
</dbReference>
<keyword evidence="3" id="KW-0808">Transferase</keyword>
<dbReference type="InterPro" id="IPR036890">
    <property type="entry name" value="HATPase_C_sf"/>
</dbReference>
<feature type="domain" description="Histidine kinase/HSP90-like ATPase" evidence="9">
    <location>
        <begin position="256"/>
        <end position="345"/>
    </location>
</feature>
<gene>
    <name evidence="10" type="ORF">Q5722_02505</name>
</gene>
<dbReference type="SUPFAM" id="SSF55874">
    <property type="entry name" value="ATPase domain of HSP90 chaperone/DNA topoisomerase II/histidine kinase"/>
    <property type="match status" value="1"/>
</dbReference>
<comment type="subcellular location">
    <subcellularLocation>
        <location evidence="1">Cell membrane</location>
        <topology evidence="1">Multi-pass membrane protein</topology>
    </subcellularLocation>
</comment>
<evidence type="ECO:0000313" key="10">
    <source>
        <dbReference type="EMBL" id="MDO7867230.1"/>
    </source>
</evidence>
<evidence type="ECO:0000313" key="11">
    <source>
        <dbReference type="Proteomes" id="UP001233314"/>
    </source>
</evidence>
<dbReference type="Proteomes" id="UP001233314">
    <property type="component" value="Unassembled WGS sequence"/>
</dbReference>
<evidence type="ECO:0000256" key="5">
    <source>
        <dbReference type="ARBA" id="ARBA00022777"/>
    </source>
</evidence>
<evidence type="ECO:0000256" key="3">
    <source>
        <dbReference type="ARBA" id="ARBA00022679"/>
    </source>
</evidence>
<organism evidence="10 11">
    <name type="scientific">Nocardioides jiangxiensis</name>
    <dbReference type="NCBI Taxonomy" id="3064524"/>
    <lineage>
        <taxon>Bacteria</taxon>
        <taxon>Bacillati</taxon>
        <taxon>Actinomycetota</taxon>
        <taxon>Actinomycetes</taxon>
        <taxon>Propionibacteriales</taxon>
        <taxon>Nocardioidaceae</taxon>
        <taxon>Nocardioides</taxon>
    </lineage>
</organism>
<keyword evidence="4" id="KW-0812">Transmembrane</keyword>
<dbReference type="InterPro" id="IPR011712">
    <property type="entry name" value="Sig_transdc_His_kin_sub3_dim/P"/>
</dbReference>
<keyword evidence="11" id="KW-1185">Reference proteome</keyword>
<evidence type="ECO:0000256" key="1">
    <source>
        <dbReference type="ARBA" id="ARBA00004651"/>
    </source>
</evidence>
<dbReference type="SMART" id="SM00387">
    <property type="entry name" value="HATPase_c"/>
    <property type="match status" value="1"/>
</dbReference>
<evidence type="ECO:0000259" key="9">
    <source>
        <dbReference type="SMART" id="SM00387"/>
    </source>
</evidence>
<dbReference type="InterPro" id="IPR003594">
    <property type="entry name" value="HATPase_dom"/>
</dbReference>
<keyword evidence="7" id="KW-0902">Two-component regulatory system</keyword>
<evidence type="ECO:0000256" key="2">
    <source>
        <dbReference type="ARBA" id="ARBA00022475"/>
    </source>
</evidence>
<proteinExistence type="predicted"/>
<dbReference type="GO" id="GO:0016301">
    <property type="term" value="F:kinase activity"/>
    <property type="evidence" value="ECO:0007669"/>
    <property type="project" value="UniProtKB-KW"/>
</dbReference>
<keyword evidence="2" id="KW-1003">Cell membrane</keyword>
<dbReference type="Gene3D" id="1.20.5.1930">
    <property type="match status" value="1"/>
</dbReference>
<dbReference type="EMBL" id="JAUQTA010000001">
    <property type="protein sequence ID" value="MDO7867230.1"/>
    <property type="molecule type" value="Genomic_DNA"/>
</dbReference>
<accession>A0ABT9AXG0</accession>
<evidence type="ECO:0000256" key="8">
    <source>
        <dbReference type="ARBA" id="ARBA00023136"/>
    </source>
</evidence>
<dbReference type="Pfam" id="PF02518">
    <property type="entry name" value="HATPase_c"/>
    <property type="match status" value="1"/>
</dbReference>
<evidence type="ECO:0000256" key="7">
    <source>
        <dbReference type="ARBA" id="ARBA00023012"/>
    </source>
</evidence>
<keyword evidence="8" id="KW-0472">Membrane</keyword>
<dbReference type="InterPro" id="IPR050482">
    <property type="entry name" value="Sensor_HK_TwoCompSys"/>
</dbReference>
<comment type="caution">
    <text evidence="10">The sequence shown here is derived from an EMBL/GenBank/DDBJ whole genome shotgun (WGS) entry which is preliminary data.</text>
</comment>
<dbReference type="CDD" id="cd16917">
    <property type="entry name" value="HATPase_UhpB-NarQ-NarX-like"/>
    <property type="match status" value="1"/>
</dbReference>
<protein>
    <submittedName>
        <fullName evidence="10">Histidine kinase</fullName>
    </submittedName>
</protein>
<name>A0ABT9AXG0_9ACTN</name>
<dbReference type="Pfam" id="PF07730">
    <property type="entry name" value="HisKA_3"/>
    <property type="match status" value="1"/>
</dbReference>
<dbReference type="PANTHER" id="PTHR24421">
    <property type="entry name" value="NITRATE/NITRITE SENSOR PROTEIN NARX-RELATED"/>
    <property type="match status" value="1"/>
</dbReference>
<keyword evidence="5 10" id="KW-0418">Kinase</keyword>
<keyword evidence="6" id="KW-1133">Transmembrane helix</keyword>
<dbReference type="Gene3D" id="3.30.565.10">
    <property type="entry name" value="Histidine kinase-like ATPase, C-terminal domain"/>
    <property type="match status" value="1"/>
</dbReference>
<evidence type="ECO:0000256" key="6">
    <source>
        <dbReference type="ARBA" id="ARBA00022989"/>
    </source>
</evidence>
<sequence length="351" mass="37256">MTDEIPPPSSAWPDTRERIASRYFDLLEAAGSPLLGAGESIREQLRSQLLAIVDEAVGFTAPDTTAPGLSATIGRERASRGVHPSASLAAATMIFAASLDEVSAHLAAESVPEPLQTAALRLNAAILQRMADAAANYVDFLLAKAGSAHRDEALRLSRELHDTVGPAIAVGLQNLDLIEYWNERDPHAARARIQSGREQLHDAMALVRALAAETRVTVEPGGLVDALRRHLATLPRTITTRFTSDEDLTHLSAHYASETFLILREAIRNATQHSNPSTVTVDLTVTEAALTASVTDDGDGFDVESTARGTGRASMQERADLIGADLVTVSRASGTTVTLTVPLPTGAPHAT</sequence>